<dbReference type="Proteomes" id="UP000594455">
    <property type="component" value="Chromosome"/>
</dbReference>
<proteinExistence type="predicted"/>
<evidence type="ECO:0000259" key="1">
    <source>
        <dbReference type="Pfam" id="PF12680"/>
    </source>
</evidence>
<dbReference type="EMBL" id="CP064056">
    <property type="protein sequence ID" value="QPM75076.1"/>
    <property type="molecule type" value="Genomic_DNA"/>
</dbReference>
<name>A0A7T1F9W0_9STAP</name>
<dbReference type="AlphaFoldDB" id="A0A7T1F9W0"/>
<gene>
    <name evidence="2" type="ORF">ISP08_12275</name>
</gene>
<dbReference type="KEGG" id="sllo:ISP08_12275"/>
<organism evidence="2 3">
    <name type="scientific">Staphylococcus lloydii</name>
    <dbReference type="NCBI Taxonomy" id="2781774"/>
    <lineage>
        <taxon>Bacteria</taxon>
        <taxon>Bacillati</taxon>
        <taxon>Bacillota</taxon>
        <taxon>Bacilli</taxon>
        <taxon>Bacillales</taxon>
        <taxon>Staphylococcaceae</taxon>
        <taxon>Staphylococcus</taxon>
    </lineage>
</organism>
<evidence type="ECO:0000313" key="2">
    <source>
        <dbReference type="EMBL" id="QPM75076.1"/>
    </source>
</evidence>
<reference evidence="2 3" key="1">
    <citation type="submission" date="2020-10" db="EMBL/GenBank/DDBJ databases">
        <title>Closed genome sequences of Staphylococcus lloydii sp. nov. and Staphylococcus durrellii sp. nov. Isolated from Captive Fruit Bats (Pteropus livingstonii).</title>
        <authorList>
            <person name="Fountain K."/>
        </authorList>
    </citation>
    <scope>NUCLEOTIDE SEQUENCE [LARGE SCALE GENOMIC DNA]</scope>
    <source>
        <strain evidence="2 3">23_2_7_LY</strain>
    </source>
</reference>
<feature type="domain" description="SnoaL-like" evidence="1">
    <location>
        <begin position="14"/>
        <end position="112"/>
    </location>
</feature>
<dbReference type="Gene3D" id="3.10.450.50">
    <property type="match status" value="1"/>
</dbReference>
<dbReference type="RefSeq" id="WP_195718824.1">
    <property type="nucleotide sequence ID" value="NZ_CP064056.1"/>
</dbReference>
<dbReference type="SUPFAM" id="SSF54427">
    <property type="entry name" value="NTF2-like"/>
    <property type="match status" value="1"/>
</dbReference>
<evidence type="ECO:0000313" key="3">
    <source>
        <dbReference type="Proteomes" id="UP000594455"/>
    </source>
</evidence>
<dbReference type="InterPro" id="IPR032710">
    <property type="entry name" value="NTF2-like_dom_sf"/>
</dbReference>
<keyword evidence="3" id="KW-1185">Reference proteome</keyword>
<accession>A0A7T1F9W0</accession>
<dbReference type="InterPro" id="IPR037401">
    <property type="entry name" value="SnoaL-like"/>
</dbReference>
<dbReference type="Pfam" id="PF12680">
    <property type="entry name" value="SnoaL_2"/>
    <property type="match status" value="1"/>
</dbReference>
<protein>
    <submittedName>
        <fullName evidence="2">Nuclear transport factor 2 family protein</fullName>
    </submittedName>
</protein>
<sequence>MNKQQLQQQIEQVYLDILIELNLEKVDTYFAPDYVQVTDHITTDINEFKAHLEKLKAVVKSLTIETFKDMLIDEEKQTVFLRYDVIVEKKDNSIGNIEVYAVFTFNDDGKVIACNELTKEYDEQVKGLGSI</sequence>